<dbReference type="STRING" id="406100.SAMN04488052_102267"/>
<evidence type="ECO:0000313" key="7">
    <source>
        <dbReference type="Proteomes" id="UP000199657"/>
    </source>
</evidence>
<dbReference type="AlphaFoldDB" id="A0A1H8RTY0"/>
<proteinExistence type="predicted"/>
<dbReference type="InterPro" id="IPR036388">
    <property type="entry name" value="WH-like_DNA-bd_sf"/>
</dbReference>
<evidence type="ECO:0000256" key="3">
    <source>
        <dbReference type="ARBA" id="ARBA00022829"/>
    </source>
</evidence>
<evidence type="ECO:0000256" key="2">
    <source>
        <dbReference type="ARBA" id="ARBA00022618"/>
    </source>
</evidence>
<name>A0A1H8RTY0_9GAMM</name>
<protein>
    <submittedName>
        <fullName evidence="6">Condensin subunit ScpB</fullName>
    </submittedName>
</protein>
<organism evidence="6 7">
    <name type="scientific">Aquisalimonas asiatica</name>
    <dbReference type="NCBI Taxonomy" id="406100"/>
    <lineage>
        <taxon>Bacteria</taxon>
        <taxon>Pseudomonadati</taxon>
        <taxon>Pseudomonadota</taxon>
        <taxon>Gammaproteobacteria</taxon>
        <taxon>Chromatiales</taxon>
        <taxon>Ectothiorhodospiraceae</taxon>
        <taxon>Aquisalimonas</taxon>
    </lineage>
</organism>
<dbReference type="NCBIfam" id="TIGR00281">
    <property type="entry name" value="SMC-Scp complex subunit ScpB"/>
    <property type="match status" value="1"/>
</dbReference>
<dbReference type="Pfam" id="PF04079">
    <property type="entry name" value="SMC_ScpB"/>
    <property type="match status" value="1"/>
</dbReference>
<keyword evidence="7" id="KW-1185">Reference proteome</keyword>
<dbReference type="GO" id="GO:0051301">
    <property type="term" value="P:cell division"/>
    <property type="evidence" value="ECO:0007669"/>
    <property type="project" value="UniProtKB-KW"/>
</dbReference>
<dbReference type="OrthoDB" id="9806226at2"/>
<keyword evidence="3" id="KW-0159">Chromosome partition</keyword>
<keyword evidence="1" id="KW-0963">Cytoplasm</keyword>
<keyword evidence="4" id="KW-0131">Cell cycle</keyword>
<accession>A0A1H8RTY0</accession>
<dbReference type="EMBL" id="FOEG01000002">
    <property type="protein sequence ID" value="SEO70119.1"/>
    <property type="molecule type" value="Genomic_DNA"/>
</dbReference>
<dbReference type="PIRSF" id="PIRSF019345">
    <property type="entry name" value="ScpB"/>
    <property type="match status" value="1"/>
</dbReference>
<dbReference type="Proteomes" id="UP000199657">
    <property type="component" value="Unassembled WGS sequence"/>
</dbReference>
<dbReference type="GO" id="GO:0051304">
    <property type="term" value="P:chromosome separation"/>
    <property type="evidence" value="ECO:0007669"/>
    <property type="project" value="InterPro"/>
</dbReference>
<feature type="region of interest" description="Disordered" evidence="5">
    <location>
        <begin position="185"/>
        <end position="208"/>
    </location>
</feature>
<dbReference type="PANTHER" id="PTHR34298:SF2">
    <property type="entry name" value="SEGREGATION AND CONDENSATION PROTEIN B"/>
    <property type="match status" value="1"/>
</dbReference>
<sequence>MAKPDLKHIIEAALLAAGGPLSLDHMQTLFGRDEEPDKAALRASLAELEQDYAGRGVELREVASGFRIQVRPELAPWVSRLWEEKPQRYSRALLETLAIIAYRQPVTRGEIEEVRGVSVNTNIMRTLQERGWIRTVGHKDVPGRPGMYGTTRQFLDYFNLSSLNELPTLLELRDMDDIHPELDLKFPEEADAGAPEHPTASEQEPGRE</sequence>
<keyword evidence="2" id="KW-0132">Cell division</keyword>
<dbReference type="Gene3D" id="1.10.10.10">
    <property type="entry name" value="Winged helix-like DNA-binding domain superfamily/Winged helix DNA-binding domain"/>
    <property type="match status" value="2"/>
</dbReference>
<dbReference type="PANTHER" id="PTHR34298">
    <property type="entry name" value="SEGREGATION AND CONDENSATION PROTEIN B"/>
    <property type="match status" value="1"/>
</dbReference>
<evidence type="ECO:0000256" key="1">
    <source>
        <dbReference type="ARBA" id="ARBA00022490"/>
    </source>
</evidence>
<dbReference type="RefSeq" id="WP_091640908.1">
    <property type="nucleotide sequence ID" value="NZ_FOEG01000002.1"/>
</dbReference>
<dbReference type="InterPro" id="IPR005234">
    <property type="entry name" value="ScpB_csome_segregation"/>
</dbReference>
<reference evidence="6 7" key="1">
    <citation type="submission" date="2016-10" db="EMBL/GenBank/DDBJ databases">
        <authorList>
            <person name="de Groot N.N."/>
        </authorList>
    </citation>
    <scope>NUCLEOTIDE SEQUENCE [LARGE SCALE GENOMIC DNA]</scope>
    <source>
        <strain evidence="6 7">CGMCC 1.6291</strain>
    </source>
</reference>
<dbReference type="InterPro" id="IPR036390">
    <property type="entry name" value="WH_DNA-bd_sf"/>
</dbReference>
<gene>
    <name evidence="6" type="ORF">SAMN04488052_102267</name>
</gene>
<evidence type="ECO:0000256" key="4">
    <source>
        <dbReference type="ARBA" id="ARBA00023306"/>
    </source>
</evidence>
<dbReference type="SUPFAM" id="SSF46785">
    <property type="entry name" value="Winged helix' DNA-binding domain"/>
    <property type="match status" value="2"/>
</dbReference>
<evidence type="ECO:0000313" key="6">
    <source>
        <dbReference type="EMBL" id="SEO70119.1"/>
    </source>
</evidence>
<evidence type="ECO:0000256" key="5">
    <source>
        <dbReference type="SAM" id="MobiDB-lite"/>
    </source>
</evidence>